<name>A0A8T1QME8_CARIL</name>
<dbReference type="AlphaFoldDB" id="A0A8T1QME8"/>
<dbReference type="Proteomes" id="UP000811609">
    <property type="component" value="Chromosome 5"/>
</dbReference>
<reference evidence="1" key="1">
    <citation type="submission" date="2020-12" db="EMBL/GenBank/DDBJ databases">
        <title>WGS assembly of Carya illinoinensis cv. Pawnee.</title>
        <authorList>
            <person name="Platts A."/>
            <person name="Shu S."/>
            <person name="Wright S."/>
            <person name="Barry K."/>
            <person name="Edger P."/>
            <person name="Pires J.C."/>
            <person name="Schmutz J."/>
        </authorList>
    </citation>
    <scope>NUCLEOTIDE SEQUENCE</scope>
    <source>
        <tissue evidence="1">Leaf</tissue>
    </source>
</reference>
<comment type="caution">
    <text evidence="1">The sequence shown here is derived from an EMBL/GenBank/DDBJ whole genome shotgun (WGS) entry which is preliminary data.</text>
</comment>
<sequence>MMGFAENLPFCLSRFMQLLLPRICPRSYLSRKKYGSYLGDTENLQSTKPRDAESVEMMVPRGMGVSMKSQEYWMEA</sequence>
<keyword evidence="2" id="KW-1185">Reference proteome</keyword>
<evidence type="ECO:0000313" key="2">
    <source>
        <dbReference type="Proteomes" id="UP000811609"/>
    </source>
</evidence>
<accession>A0A8T1QME8</accession>
<gene>
    <name evidence="1" type="ORF">CIPAW_05G218000</name>
</gene>
<dbReference type="EMBL" id="CM031813">
    <property type="protein sequence ID" value="KAG6655459.1"/>
    <property type="molecule type" value="Genomic_DNA"/>
</dbReference>
<evidence type="ECO:0000313" key="1">
    <source>
        <dbReference type="EMBL" id="KAG6655459.1"/>
    </source>
</evidence>
<proteinExistence type="predicted"/>
<organism evidence="1 2">
    <name type="scientific">Carya illinoinensis</name>
    <name type="common">Pecan</name>
    <dbReference type="NCBI Taxonomy" id="32201"/>
    <lineage>
        <taxon>Eukaryota</taxon>
        <taxon>Viridiplantae</taxon>
        <taxon>Streptophyta</taxon>
        <taxon>Embryophyta</taxon>
        <taxon>Tracheophyta</taxon>
        <taxon>Spermatophyta</taxon>
        <taxon>Magnoliopsida</taxon>
        <taxon>eudicotyledons</taxon>
        <taxon>Gunneridae</taxon>
        <taxon>Pentapetalae</taxon>
        <taxon>rosids</taxon>
        <taxon>fabids</taxon>
        <taxon>Fagales</taxon>
        <taxon>Juglandaceae</taxon>
        <taxon>Carya</taxon>
    </lineage>
</organism>
<protein>
    <submittedName>
        <fullName evidence="1">Uncharacterized protein</fullName>
    </submittedName>
</protein>